<dbReference type="InterPro" id="IPR026960">
    <property type="entry name" value="RVT-Znf"/>
</dbReference>
<dbReference type="OrthoDB" id="1938625at2759"/>
<dbReference type="Proteomes" id="UP001151529">
    <property type="component" value="Chromosome 13"/>
</dbReference>
<feature type="domain" description="Reverse transcriptase zinc-binding" evidence="1">
    <location>
        <begin position="45"/>
        <end position="112"/>
    </location>
</feature>
<organism evidence="2 3">
    <name type="scientific">Salix viminalis</name>
    <name type="common">Common osier</name>
    <name type="synonym">Basket willow</name>
    <dbReference type="NCBI Taxonomy" id="40686"/>
    <lineage>
        <taxon>Eukaryota</taxon>
        <taxon>Viridiplantae</taxon>
        <taxon>Streptophyta</taxon>
        <taxon>Embryophyta</taxon>
        <taxon>Tracheophyta</taxon>
        <taxon>Spermatophyta</taxon>
        <taxon>Magnoliopsida</taxon>
        <taxon>eudicotyledons</taxon>
        <taxon>Gunneridae</taxon>
        <taxon>Pentapetalae</taxon>
        <taxon>rosids</taxon>
        <taxon>fabids</taxon>
        <taxon>Malpighiales</taxon>
        <taxon>Salicaceae</taxon>
        <taxon>Saliceae</taxon>
        <taxon>Salix</taxon>
    </lineage>
</organism>
<comment type="caution">
    <text evidence="2">The sequence shown here is derived from an EMBL/GenBank/DDBJ whole genome shotgun (WGS) entry which is preliminary data.</text>
</comment>
<keyword evidence="3" id="KW-1185">Reference proteome</keyword>
<reference evidence="2" key="1">
    <citation type="submission" date="2022-11" db="EMBL/GenBank/DDBJ databases">
        <authorList>
            <person name="Hyden B.L."/>
            <person name="Feng K."/>
            <person name="Yates T."/>
            <person name="Jawdy S."/>
            <person name="Smart L.B."/>
            <person name="Muchero W."/>
        </authorList>
    </citation>
    <scope>NUCLEOTIDE SEQUENCE</scope>
    <source>
        <tissue evidence="2">Shoot tip</tissue>
    </source>
</reference>
<evidence type="ECO:0000313" key="2">
    <source>
        <dbReference type="EMBL" id="KAJ6693739.1"/>
    </source>
</evidence>
<name>A0A9Q0SXJ1_SALVM</name>
<gene>
    <name evidence="2" type="ORF">OIU85_004509</name>
</gene>
<protein>
    <recommendedName>
        <fullName evidence="1">Reverse transcriptase zinc-binding domain-containing protein</fullName>
    </recommendedName>
</protein>
<proteinExistence type="predicted"/>
<accession>A0A9Q0SXJ1</accession>
<evidence type="ECO:0000313" key="3">
    <source>
        <dbReference type="Proteomes" id="UP001151529"/>
    </source>
</evidence>
<dbReference type="Pfam" id="PF13966">
    <property type="entry name" value="zf-RVT"/>
    <property type="match status" value="1"/>
</dbReference>
<reference evidence="2" key="2">
    <citation type="journal article" date="2023" name="Int. J. Mol. Sci.">
        <title>De Novo Assembly and Annotation of 11 Diverse Shrub Willow (Salix) Genomes Reveals Novel Gene Organization in Sex-Linked Regions.</title>
        <authorList>
            <person name="Hyden B."/>
            <person name="Feng K."/>
            <person name="Yates T.B."/>
            <person name="Jawdy S."/>
            <person name="Cereghino C."/>
            <person name="Smart L.B."/>
            <person name="Muchero W."/>
        </authorList>
    </citation>
    <scope>NUCLEOTIDE SEQUENCE [LARGE SCALE GENOMIC DNA]</scope>
    <source>
        <tissue evidence="2">Shoot tip</tissue>
    </source>
</reference>
<dbReference type="EMBL" id="JAPFFL010000011">
    <property type="protein sequence ID" value="KAJ6693739.1"/>
    <property type="molecule type" value="Genomic_DNA"/>
</dbReference>
<sequence length="221" mass="24840">MERDAWNFPEGSHLLRAVWECVPINTPNLNIEDQVIWKPNPRGVFTIQAAWEYIRVHHPPSPTHLLLWQRGHIPRHSFILRLAIHQKLRTMDKISASMDLPSVSCVLCNQGEKLTDLQQPVAERSLSSTGDRAINQNSSLLHGHPPRFDHNEMGFVRGVLMGMASSQGLQAKAMAFRTFFVSPSGKIVRLDCSVARQQPCNVPRGPGLALGRPSFQVRLAF</sequence>
<evidence type="ECO:0000259" key="1">
    <source>
        <dbReference type="Pfam" id="PF13966"/>
    </source>
</evidence>
<dbReference type="AlphaFoldDB" id="A0A9Q0SXJ1"/>